<accession>A0A8H5V900</accession>
<dbReference type="Pfam" id="PF02515">
    <property type="entry name" value="CoA_transf_3"/>
    <property type="match status" value="1"/>
</dbReference>
<sequence length="554" mass="61708">MSPSQPTLQEESAHVFHEILLNDARLALPAKVHELAKRTVFDSLTIPTPYIPVPLKVTESSAALWALAATYANAIVRERYAIEQSVTVNTDLASLFLVSGLVARVDGKPLTDADLAARYSAYDLGHIFERWRFNCTNVYPTRDGRFFHLHGSLNSDKTLTMMKLPLHRPEMTDEMEIIQEYCKAVSQHDSQWLDVEANEHWRQAGTICLTPDEFHASEQGKAIANDAIYSLEQVDKHIIPPVPYASGGQANKYRPLEGVKILDISRVIAAPTISKLAALYGATVLRVSCASEPELGLLLVDGNLGKLDTSINLKSTEGKSQFLELLQDADVVIDGYRPGALDKLGFGSRYLQEIAKRRQKGIVILRENCYGWHGPHAHRSGWQQISDCFTGVSWLVGRFFGLDEPVVPPLPNSDYQTGIIGLIGILAAVDRRANEGGSYLVNVSLNQYNQFLLSLGEYPEETQAALRAQHQDLKLRHYHTIFTATQKMIVSLQSSVPSLFKNSNWGNIDSDFHKEGGILEKLTYVLPPTTFDKTKPAYDVGSCFPGTHEPRWPW</sequence>
<dbReference type="GO" id="GO:0003824">
    <property type="term" value="F:catalytic activity"/>
    <property type="evidence" value="ECO:0007669"/>
    <property type="project" value="InterPro"/>
</dbReference>
<dbReference type="InterPro" id="IPR052985">
    <property type="entry name" value="CoA-trans_III_biosynth/detox"/>
</dbReference>
<proteinExistence type="inferred from homology"/>
<protein>
    <submittedName>
        <fullName evidence="2">CAIB BAIF family enzyme</fullName>
    </submittedName>
</protein>
<dbReference type="RefSeq" id="XP_037198932.1">
    <property type="nucleotide sequence ID" value="XM_037347253.1"/>
</dbReference>
<dbReference type="SUPFAM" id="SSF89796">
    <property type="entry name" value="CoA-transferase family III (CaiB/BaiF)"/>
    <property type="match status" value="2"/>
</dbReference>
<evidence type="ECO:0000256" key="1">
    <source>
        <dbReference type="ARBA" id="ARBA00008383"/>
    </source>
</evidence>
<evidence type="ECO:0000313" key="3">
    <source>
        <dbReference type="Proteomes" id="UP000530670"/>
    </source>
</evidence>
<organism evidence="2 3">
    <name type="scientific">Fusarium tjaetaba</name>
    <dbReference type="NCBI Taxonomy" id="1567544"/>
    <lineage>
        <taxon>Eukaryota</taxon>
        <taxon>Fungi</taxon>
        <taxon>Dikarya</taxon>
        <taxon>Ascomycota</taxon>
        <taxon>Pezizomycotina</taxon>
        <taxon>Sordariomycetes</taxon>
        <taxon>Hypocreomycetidae</taxon>
        <taxon>Hypocreales</taxon>
        <taxon>Nectriaceae</taxon>
        <taxon>Fusarium</taxon>
        <taxon>Fusarium fujikuroi species complex</taxon>
    </lineage>
</organism>
<dbReference type="EMBL" id="JAAQRI010000527">
    <property type="protein sequence ID" value="KAF5612649.1"/>
    <property type="molecule type" value="Genomic_DNA"/>
</dbReference>
<evidence type="ECO:0000313" key="2">
    <source>
        <dbReference type="EMBL" id="KAF5612649.1"/>
    </source>
</evidence>
<dbReference type="InterPro" id="IPR003673">
    <property type="entry name" value="CoA-Trfase_fam_III"/>
</dbReference>
<dbReference type="OrthoDB" id="2308815at2759"/>
<keyword evidence="3" id="KW-1185">Reference proteome</keyword>
<dbReference type="Gene3D" id="3.40.50.10540">
    <property type="entry name" value="Crotonobetainyl-coa:carnitine coa-transferase, domain 1"/>
    <property type="match status" value="1"/>
</dbReference>
<dbReference type="PANTHER" id="PTHR48229">
    <property type="entry name" value="CAIB/BAIF FAMILY ENZYME (AFU_ORTHOLOGUE AFUA_1G05360)-RELATED"/>
    <property type="match status" value="1"/>
</dbReference>
<name>A0A8H5V900_9HYPO</name>
<dbReference type="Proteomes" id="UP000530670">
    <property type="component" value="Unassembled WGS sequence"/>
</dbReference>
<dbReference type="AlphaFoldDB" id="A0A8H5V900"/>
<reference evidence="2 3" key="1">
    <citation type="submission" date="2020-05" db="EMBL/GenBank/DDBJ databases">
        <title>Identification and distribution of gene clusters putatively required for synthesis of sphingolipid metabolism inhibitors in phylogenetically diverse species of the filamentous fungus Fusarium.</title>
        <authorList>
            <person name="Kim H.-S."/>
            <person name="Busman M."/>
            <person name="Brown D.W."/>
            <person name="Divon H."/>
            <person name="Uhlig S."/>
            <person name="Proctor R.H."/>
        </authorList>
    </citation>
    <scope>NUCLEOTIDE SEQUENCE [LARGE SCALE GENOMIC DNA]</scope>
    <source>
        <strain evidence="2 3">NRRL 66243</strain>
    </source>
</reference>
<comment type="caution">
    <text evidence="2">The sequence shown here is derived from an EMBL/GenBank/DDBJ whole genome shotgun (WGS) entry which is preliminary data.</text>
</comment>
<comment type="similarity">
    <text evidence="1">Belongs to the CoA-transferase III family.</text>
</comment>
<dbReference type="InterPro" id="IPR023606">
    <property type="entry name" value="CoA-Trfase_III_dom_1_sf"/>
</dbReference>
<gene>
    <name evidence="2" type="ORF">FTJAE_14052</name>
</gene>
<dbReference type="PANTHER" id="PTHR48229:SF1">
    <property type="entry name" value="ALPHA METHYLACYL-COA RACEMASE-RELATED"/>
    <property type="match status" value="1"/>
</dbReference>
<dbReference type="GeneID" id="59299523"/>